<evidence type="ECO:0000313" key="1">
    <source>
        <dbReference type="EMBL" id="PHI06558.1"/>
    </source>
</evidence>
<protein>
    <submittedName>
        <fullName evidence="1">Uncharacterized protein</fullName>
    </submittedName>
</protein>
<reference evidence="1 2" key="1">
    <citation type="submission" date="2017-06" db="EMBL/GenBank/DDBJ databases">
        <title>Draft genome sequence of Fusobacterium nucleatum subsp. polymorphum KCOM 1271 (=ChDC F305).</title>
        <authorList>
            <person name="Kook J.-K."/>
            <person name="Park S.-N."/>
            <person name="Lim Y.K."/>
            <person name="Roh H."/>
        </authorList>
    </citation>
    <scope>NUCLEOTIDE SEQUENCE [LARGE SCALE GENOMIC DNA]</scope>
    <source>
        <strain evidence="2">KCOM 1271 (ChDC F305)</strain>
    </source>
</reference>
<evidence type="ECO:0000313" key="2">
    <source>
        <dbReference type="Proteomes" id="UP000224182"/>
    </source>
</evidence>
<accession>A0A2C6BLS1</accession>
<name>A0A2C6BLS1_FUSNP</name>
<comment type="caution">
    <text evidence="1">The sequence shown here is derived from an EMBL/GenBank/DDBJ whole genome shotgun (WGS) entry which is preliminary data.</text>
</comment>
<dbReference type="RefSeq" id="WP_098974252.1">
    <property type="nucleotide sequence ID" value="NZ_CP077115.1"/>
</dbReference>
<dbReference type="Proteomes" id="UP000224182">
    <property type="component" value="Unassembled WGS sequence"/>
</dbReference>
<organism evidence="1 2">
    <name type="scientific">Fusobacterium nucleatum subsp. polymorphum</name>
    <name type="common">Fusobacterium polymorphum</name>
    <dbReference type="NCBI Taxonomy" id="76857"/>
    <lineage>
        <taxon>Bacteria</taxon>
        <taxon>Fusobacteriati</taxon>
        <taxon>Fusobacteriota</taxon>
        <taxon>Fusobacteriia</taxon>
        <taxon>Fusobacteriales</taxon>
        <taxon>Fusobacteriaceae</taxon>
        <taxon>Fusobacterium</taxon>
    </lineage>
</organism>
<sequence length="156" mass="18367">MSEKEEREKYIAKIEKEENVKFKSYDPKTGEMIFVRVIRDSGDRNKILIPSLENISYYDALLYAYKNIPSEEVKETFKSNLNYLSKIDPNLAKVYKRVRTIRDYLNATGKFESFYEQLKSTIDFVTYDLNLNGYSKETFEQCVKRANALIDNVPII</sequence>
<proteinExistence type="predicted"/>
<dbReference type="EMBL" id="NIRN01000001">
    <property type="protein sequence ID" value="PHI06558.1"/>
    <property type="molecule type" value="Genomic_DNA"/>
</dbReference>
<gene>
    <name evidence="1" type="ORF">CBG54_05705</name>
</gene>
<dbReference type="AlphaFoldDB" id="A0A2C6BLS1"/>